<keyword evidence="4 15" id="KW-0012">Acyltransferase</keyword>
<evidence type="ECO:0000256" key="13">
    <source>
        <dbReference type="ARBA" id="ARBA00077165"/>
    </source>
</evidence>
<protein>
    <recommendedName>
        <fullName evidence="11 15">Leucyl/phenylalanyl-tRNA--protein transferase</fullName>
        <ecNumber evidence="10 15">2.3.2.6</ecNumber>
    </recommendedName>
    <alternativeName>
        <fullName evidence="12 15">L/F-transferase</fullName>
    </alternativeName>
    <alternativeName>
        <fullName evidence="13 15">Leucyltransferase</fullName>
    </alternativeName>
    <alternativeName>
        <fullName evidence="14 15">Phenyalanyltransferase</fullName>
    </alternativeName>
</protein>
<dbReference type="FunFam" id="3.30.70.3550:FF:000001">
    <property type="entry name" value="Leucyl/phenylalanyl-tRNA--protein transferase"/>
    <property type="match status" value="1"/>
</dbReference>
<evidence type="ECO:0000256" key="6">
    <source>
        <dbReference type="ARBA" id="ARBA00050652"/>
    </source>
</evidence>
<dbReference type="FunFam" id="3.40.630.70:FF:000001">
    <property type="entry name" value="Leucyl/phenylalanyl-tRNA--protein transferase"/>
    <property type="match status" value="1"/>
</dbReference>
<comment type="similarity">
    <text evidence="9 15">Belongs to the L/F-transferase family.</text>
</comment>
<gene>
    <name evidence="15" type="primary">aat</name>
    <name evidence="16" type="ORF">C7446_2931</name>
</gene>
<dbReference type="Gene3D" id="3.30.70.3550">
    <property type="entry name" value="Leucyl/phenylalanyl-tRNA-protein transferase, N-terminal domain"/>
    <property type="match status" value="1"/>
</dbReference>
<dbReference type="NCBIfam" id="TIGR00667">
    <property type="entry name" value="aat"/>
    <property type="match status" value="1"/>
</dbReference>
<comment type="catalytic activity">
    <reaction evidence="6 15">
        <text>N-terminal L-arginyl-[protein] + L-leucyl-tRNA(Leu) = N-terminal L-leucyl-L-arginyl-[protein] + tRNA(Leu) + H(+)</text>
        <dbReference type="Rhea" id="RHEA:50416"/>
        <dbReference type="Rhea" id="RHEA-COMP:9613"/>
        <dbReference type="Rhea" id="RHEA-COMP:9622"/>
        <dbReference type="Rhea" id="RHEA-COMP:12672"/>
        <dbReference type="Rhea" id="RHEA-COMP:12673"/>
        <dbReference type="ChEBI" id="CHEBI:15378"/>
        <dbReference type="ChEBI" id="CHEBI:64719"/>
        <dbReference type="ChEBI" id="CHEBI:78442"/>
        <dbReference type="ChEBI" id="CHEBI:78494"/>
        <dbReference type="ChEBI" id="CHEBI:133044"/>
        <dbReference type="EC" id="2.3.2.6"/>
    </reaction>
</comment>
<keyword evidence="17" id="KW-1185">Reference proteome</keyword>
<dbReference type="AlphaFoldDB" id="A0A420WTC8"/>
<dbReference type="HAMAP" id="MF_00688">
    <property type="entry name" value="Leu_Phe_trans"/>
    <property type="match status" value="1"/>
</dbReference>
<dbReference type="Proteomes" id="UP000281975">
    <property type="component" value="Unassembled WGS sequence"/>
</dbReference>
<comment type="catalytic activity">
    <reaction evidence="7 15">
        <text>N-terminal L-lysyl-[protein] + L-leucyl-tRNA(Leu) = N-terminal L-leucyl-L-lysyl-[protein] + tRNA(Leu) + H(+)</text>
        <dbReference type="Rhea" id="RHEA:12340"/>
        <dbReference type="Rhea" id="RHEA-COMP:9613"/>
        <dbReference type="Rhea" id="RHEA-COMP:9622"/>
        <dbReference type="Rhea" id="RHEA-COMP:12670"/>
        <dbReference type="Rhea" id="RHEA-COMP:12671"/>
        <dbReference type="ChEBI" id="CHEBI:15378"/>
        <dbReference type="ChEBI" id="CHEBI:65249"/>
        <dbReference type="ChEBI" id="CHEBI:78442"/>
        <dbReference type="ChEBI" id="CHEBI:78494"/>
        <dbReference type="ChEBI" id="CHEBI:133043"/>
        <dbReference type="EC" id="2.3.2.6"/>
    </reaction>
</comment>
<evidence type="ECO:0000256" key="10">
    <source>
        <dbReference type="ARBA" id="ARBA00066767"/>
    </source>
</evidence>
<evidence type="ECO:0000256" key="5">
    <source>
        <dbReference type="ARBA" id="ARBA00050607"/>
    </source>
</evidence>
<dbReference type="EMBL" id="RBIN01000009">
    <property type="protein sequence ID" value="RKQ96339.1"/>
    <property type="molecule type" value="Genomic_DNA"/>
</dbReference>
<evidence type="ECO:0000256" key="1">
    <source>
        <dbReference type="ARBA" id="ARBA00004496"/>
    </source>
</evidence>
<keyword evidence="3 15" id="KW-0808">Transferase</keyword>
<reference evidence="16 17" key="1">
    <citation type="submission" date="2018-10" db="EMBL/GenBank/DDBJ databases">
        <title>Genomic Encyclopedia of Type Strains, Phase IV (KMG-IV): sequencing the most valuable type-strain genomes for metagenomic binning, comparative biology and taxonomic classification.</title>
        <authorList>
            <person name="Goeker M."/>
        </authorList>
    </citation>
    <scope>NUCLEOTIDE SEQUENCE [LARGE SCALE GENOMIC DNA]</scope>
    <source>
        <strain evidence="16 17">DSM 23229</strain>
    </source>
</reference>
<dbReference type="Gene3D" id="3.40.630.70">
    <property type="entry name" value="Leucyl/phenylalanyl-tRNA-protein transferase, C-terminal domain"/>
    <property type="match status" value="1"/>
</dbReference>
<dbReference type="InterPro" id="IPR004616">
    <property type="entry name" value="Leu/Phe-tRNA_Trfase"/>
</dbReference>
<name>A0A420WTC8_9GAMM</name>
<dbReference type="GO" id="GO:0008914">
    <property type="term" value="F:leucyl-tRNA--protein transferase activity"/>
    <property type="evidence" value="ECO:0007669"/>
    <property type="project" value="UniProtKB-UniRule"/>
</dbReference>
<dbReference type="EC" id="2.3.2.6" evidence="10 15"/>
<evidence type="ECO:0000313" key="16">
    <source>
        <dbReference type="EMBL" id="RKQ96339.1"/>
    </source>
</evidence>
<evidence type="ECO:0000256" key="2">
    <source>
        <dbReference type="ARBA" id="ARBA00022490"/>
    </source>
</evidence>
<organism evidence="16 17">
    <name type="scientific">Kushneria sinocarnis</name>
    <dbReference type="NCBI Taxonomy" id="595502"/>
    <lineage>
        <taxon>Bacteria</taxon>
        <taxon>Pseudomonadati</taxon>
        <taxon>Pseudomonadota</taxon>
        <taxon>Gammaproteobacteria</taxon>
        <taxon>Oceanospirillales</taxon>
        <taxon>Halomonadaceae</taxon>
        <taxon>Kushneria</taxon>
    </lineage>
</organism>
<evidence type="ECO:0000256" key="4">
    <source>
        <dbReference type="ARBA" id="ARBA00023315"/>
    </source>
</evidence>
<evidence type="ECO:0000256" key="14">
    <source>
        <dbReference type="ARBA" id="ARBA00083640"/>
    </source>
</evidence>
<evidence type="ECO:0000256" key="12">
    <source>
        <dbReference type="ARBA" id="ARBA00077136"/>
    </source>
</evidence>
<dbReference type="GO" id="GO:0005737">
    <property type="term" value="C:cytoplasm"/>
    <property type="evidence" value="ECO:0007669"/>
    <property type="project" value="UniProtKB-SubCell"/>
</dbReference>
<dbReference type="Pfam" id="PF03588">
    <property type="entry name" value="Leu_Phe_trans"/>
    <property type="match status" value="1"/>
</dbReference>
<evidence type="ECO:0000256" key="7">
    <source>
        <dbReference type="ARBA" id="ARBA00051538"/>
    </source>
</evidence>
<dbReference type="PANTHER" id="PTHR30098">
    <property type="entry name" value="LEUCYL/PHENYLALANYL-TRNA--PROTEIN TRANSFERASE"/>
    <property type="match status" value="1"/>
</dbReference>
<evidence type="ECO:0000256" key="9">
    <source>
        <dbReference type="ARBA" id="ARBA00061535"/>
    </source>
</evidence>
<dbReference type="PANTHER" id="PTHR30098:SF2">
    <property type="entry name" value="LEUCYL_PHENYLALANYL-TRNA--PROTEIN TRANSFERASE"/>
    <property type="match status" value="1"/>
</dbReference>
<dbReference type="InterPro" id="IPR042203">
    <property type="entry name" value="Leu/Phe-tRNA_Trfase_C"/>
</dbReference>
<evidence type="ECO:0000256" key="8">
    <source>
        <dbReference type="ARBA" id="ARBA00054043"/>
    </source>
</evidence>
<dbReference type="GO" id="GO:0030163">
    <property type="term" value="P:protein catabolic process"/>
    <property type="evidence" value="ECO:0007669"/>
    <property type="project" value="UniProtKB-UniRule"/>
</dbReference>
<dbReference type="InterPro" id="IPR016181">
    <property type="entry name" value="Acyl_CoA_acyltransferase"/>
</dbReference>
<comment type="subcellular location">
    <subcellularLocation>
        <location evidence="1 15">Cytoplasm</location>
    </subcellularLocation>
</comment>
<evidence type="ECO:0000313" key="17">
    <source>
        <dbReference type="Proteomes" id="UP000281975"/>
    </source>
</evidence>
<sequence length="253" mass="28664">MTGDFGWTGEIPYDDGHFRITASISMVPWLAAYPVRFPPVEQALHEPDGLLAAGGALTPDWLLAAYERGIFPWFGESDPILWWSPDPRLVLFPDELRVRRSLAKRLRNGGFRVTFDGAFDSVIHQCGALRESREGTWITHQVRAAYGRLHRLGYAHSIEVWQAGELVGGLYGLALGRVFFGESMFSLRPDASKIALVELSRRLQAQGFTLIDCQVRTDHLLSMGAREIDRDEFIRYLEQHAWIERAPQPWAAD</sequence>
<evidence type="ECO:0000256" key="3">
    <source>
        <dbReference type="ARBA" id="ARBA00022679"/>
    </source>
</evidence>
<evidence type="ECO:0000256" key="11">
    <source>
        <dbReference type="ARBA" id="ARBA00074372"/>
    </source>
</evidence>
<comment type="caution">
    <text evidence="16">The sequence shown here is derived from an EMBL/GenBank/DDBJ whole genome shotgun (WGS) entry which is preliminary data.</text>
</comment>
<proteinExistence type="inferred from homology"/>
<dbReference type="InterPro" id="IPR042221">
    <property type="entry name" value="Leu/Phe-tRNA_Trfase_N"/>
</dbReference>
<comment type="function">
    <text evidence="8 15">Functions in the N-end rule pathway of protein degradation where it conjugates Leu, Phe and, less efficiently, Met from aminoacyl-tRNAs to the N-termini of proteins containing an N-terminal arginine or lysine.</text>
</comment>
<comment type="catalytic activity">
    <reaction evidence="5 15">
        <text>L-phenylalanyl-tRNA(Phe) + an N-terminal L-alpha-aminoacyl-[protein] = an N-terminal L-phenylalanyl-L-alpha-aminoacyl-[protein] + tRNA(Phe)</text>
        <dbReference type="Rhea" id="RHEA:43632"/>
        <dbReference type="Rhea" id="RHEA-COMP:9668"/>
        <dbReference type="Rhea" id="RHEA-COMP:9699"/>
        <dbReference type="Rhea" id="RHEA-COMP:10636"/>
        <dbReference type="Rhea" id="RHEA-COMP:10637"/>
        <dbReference type="ChEBI" id="CHEBI:78442"/>
        <dbReference type="ChEBI" id="CHEBI:78531"/>
        <dbReference type="ChEBI" id="CHEBI:78597"/>
        <dbReference type="ChEBI" id="CHEBI:83561"/>
        <dbReference type="EC" id="2.3.2.6"/>
    </reaction>
</comment>
<accession>A0A420WTC8</accession>
<evidence type="ECO:0000256" key="15">
    <source>
        <dbReference type="HAMAP-Rule" id="MF_00688"/>
    </source>
</evidence>
<dbReference type="SUPFAM" id="SSF55729">
    <property type="entry name" value="Acyl-CoA N-acyltransferases (Nat)"/>
    <property type="match status" value="1"/>
</dbReference>
<keyword evidence="2 15" id="KW-0963">Cytoplasm</keyword>